<evidence type="ECO:0000256" key="1">
    <source>
        <dbReference type="SAM" id="MobiDB-lite"/>
    </source>
</evidence>
<evidence type="ECO:0000313" key="2">
    <source>
        <dbReference type="EMBL" id="KAG5456979.1"/>
    </source>
</evidence>
<dbReference type="AlphaFoldDB" id="A0A8H7ZPQ6"/>
<feature type="compositionally biased region" description="Basic residues" evidence="1">
    <location>
        <begin position="14"/>
        <end position="24"/>
    </location>
</feature>
<name>A0A8H7ZPQ6_9FUNG</name>
<gene>
    <name evidence="2" type="ORF">BJ554DRAFT_3125</name>
</gene>
<dbReference type="Proteomes" id="UP000673691">
    <property type="component" value="Unassembled WGS sequence"/>
</dbReference>
<dbReference type="OrthoDB" id="601405at2759"/>
<reference evidence="2 3" key="1">
    <citation type="journal article" name="Sci. Rep.">
        <title>Genome-scale phylogenetic analyses confirm Olpidium as the closest living zoosporic fungus to the non-flagellated, terrestrial fungi.</title>
        <authorList>
            <person name="Chang Y."/>
            <person name="Rochon D."/>
            <person name="Sekimoto S."/>
            <person name="Wang Y."/>
            <person name="Chovatia M."/>
            <person name="Sandor L."/>
            <person name="Salamov A."/>
            <person name="Grigoriev I.V."/>
            <person name="Stajich J.E."/>
            <person name="Spatafora J.W."/>
        </authorList>
    </citation>
    <scope>NUCLEOTIDE SEQUENCE [LARGE SCALE GENOMIC DNA]</scope>
    <source>
        <strain evidence="2">S191</strain>
    </source>
</reference>
<accession>A0A8H7ZPQ6</accession>
<feature type="region of interest" description="Disordered" evidence="1">
    <location>
        <begin position="1"/>
        <end position="62"/>
    </location>
</feature>
<protein>
    <submittedName>
        <fullName evidence="2">Uncharacterized protein</fullName>
    </submittedName>
</protein>
<proteinExistence type="predicted"/>
<evidence type="ECO:0000313" key="3">
    <source>
        <dbReference type="Proteomes" id="UP000673691"/>
    </source>
</evidence>
<comment type="caution">
    <text evidence="2">The sequence shown here is derived from an EMBL/GenBank/DDBJ whole genome shotgun (WGS) entry which is preliminary data.</text>
</comment>
<sequence length="260" mass="28040">MARAFLRGGGSLSRRARPRARRRGGGGAQGRPRSRANSDQPDAPPLGRVREEGQKEACGHERLRTWVTARSSTAAVLRALPPAGDTHGAPLTMSPTQITQGGAGDDELSLPKGIPGTDFSFRPAANLKTGPDPACPCCLRVVVARAARRASAAVDLLQIRTSLTENPAWSGKCVAARPTIEATTQKLIQEFLPSDITCPKETRDLIVECCVGMELICFWHWVVCKLDVLRACLSRRHCDQEQVASVLSSGVYDCRALSFL</sequence>
<keyword evidence="3" id="KW-1185">Reference proteome</keyword>
<organism evidence="2 3">
    <name type="scientific">Olpidium bornovanus</name>
    <dbReference type="NCBI Taxonomy" id="278681"/>
    <lineage>
        <taxon>Eukaryota</taxon>
        <taxon>Fungi</taxon>
        <taxon>Fungi incertae sedis</taxon>
        <taxon>Olpidiomycota</taxon>
        <taxon>Olpidiomycotina</taxon>
        <taxon>Olpidiomycetes</taxon>
        <taxon>Olpidiales</taxon>
        <taxon>Olpidiaceae</taxon>
        <taxon>Olpidium</taxon>
    </lineage>
</organism>
<feature type="compositionally biased region" description="Basic and acidic residues" evidence="1">
    <location>
        <begin position="48"/>
        <end position="62"/>
    </location>
</feature>
<dbReference type="EMBL" id="JAEFCI010010838">
    <property type="protein sequence ID" value="KAG5456979.1"/>
    <property type="molecule type" value="Genomic_DNA"/>
</dbReference>